<accession>A0A0L6V2P7</accession>
<evidence type="ECO:0000313" key="2">
    <source>
        <dbReference type="Proteomes" id="UP000037035"/>
    </source>
</evidence>
<name>A0A0L6V2P7_9BASI</name>
<sequence>MITLALQGQNQIKSEFHKQKITALKIIQSIFSLFHGKISNFSLQTAQSLYRALEFDDLGRFHLATETNRNCKHQISQFLDAGSASLVEIKLSKGGQTTCGQPSTSSKKKINLKTEPAVLEASQHLRQFPPMIHQNIVKIFDMDTVGSKLLGGLWGMFNMLS</sequence>
<keyword evidence="2" id="KW-1185">Reference proteome</keyword>
<dbReference type="VEuPathDB" id="FungiDB:VP01_285g4"/>
<protein>
    <submittedName>
        <fullName evidence="1">Uncharacterized protein</fullName>
    </submittedName>
</protein>
<dbReference type="Proteomes" id="UP000037035">
    <property type="component" value="Unassembled WGS sequence"/>
</dbReference>
<proteinExistence type="predicted"/>
<dbReference type="EMBL" id="LAVV01007790">
    <property type="protein sequence ID" value="KNZ54767.1"/>
    <property type="molecule type" value="Genomic_DNA"/>
</dbReference>
<comment type="caution">
    <text evidence="1">The sequence shown here is derived from an EMBL/GenBank/DDBJ whole genome shotgun (WGS) entry which is preliminary data.</text>
</comment>
<evidence type="ECO:0000313" key="1">
    <source>
        <dbReference type="EMBL" id="KNZ54767.1"/>
    </source>
</evidence>
<reference evidence="1 2" key="1">
    <citation type="submission" date="2015-08" db="EMBL/GenBank/DDBJ databases">
        <title>Next Generation Sequencing and Analysis of the Genome of Puccinia sorghi L Schw, the Causal Agent of Maize Common Rust.</title>
        <authorList>
            <person name="Rochi L."/>
            <person name="Burguener G."/>
            <person name="Darino M."/>
            <person name="Turjanski A."/>
            <person name="Kreff E."/>
            <person name="Dieguez M.J."/>
            <person name="Sacco F."/>
        </authorList>
    </citation>
    <scope>NUCLEOTIDE SEQUENCE [LARGE SCALE GENOMIC DNA]</scope>
    <source>
        <strain evidence="1 2">RO10H11247</strain>
    </source>
</reference>
<gene>
    <name evidence="1" type="ORF">VP01_285g4</name>
</gene>
<dbReference type="AlphaFoldDB" id="A0A0L6V2P7"/>
<organism evidence="1 2">
    <name type="scientific">Puccinia sorghi</name>
    <dbReference type="NCBI Taxonomy" id="27349"/>
    <lineage>
        <taxon>Eukaryota</taxon>
        <taxon>Fungi</taxon>
        <taxon>Dikarya</taxon>
        <taxon>Basidiomycota</taxon>
        <taxon>Pucciniomycotina</taxon>
        <taxon>Pucciniomycetes</taxon>
        <taxon>Pucciniales</taxon>
        <taxon>Pucciniaceae</taxon>
        <taxon>Puccinia</taxon>
    </lineage>
</organism>